<dbReference type="AlphaFoldDB" id="A0A0E9XEH7"/>
<dbReference type="EMBL" id="GBXM01008352">
    <property type="protein sequence ID" value="JAI00226.1"/>
    <property type="molecule type" value="Transcribed_RNA"/>
</dbReference>
<protein>
    <submittedName>
        <fullName evidence="1">Uncharacterized protein</fullName>
    </submittedName>
</protein>
<sequence>MRLHGEINTGRQVKLVPKYKQNRESSSRGRTCNTLPVLEGRTCLKCQKIGWNRNHAKTNLFTKKQTEGKTSDWE</sequence>
<evidence type="ECO:0000313" key="1">
    <source>
        <dbReference type="EMBL" id="JAI00226.1"/>
    </source>
</evidence>
<organism evidence="1">
    <name type="scientific">Anguilla anguilla</name>
    <name type="common">European freshwater eel</name>
    <name type="synonym">Muraena anguilla</name>
    <dbReference type="NCBI Taxonomy" id="7936"/>
    <lineage>
        <taxon>Eukaryota</taxon>
        <taxon>Metazoa</taxon>
        <taxon>Chordata</taxon>
        <taxon>Craniata</taxon>
        <taxon>Vertebrata</taxon>
        <taxon>Euteleostomi</taxon>
        <taxon>Actinopterygii</taxon>
        <taxon>Neopterygii</taxon>
        <taxon>Teleostei</taxon>
        <taxon>Anguilliformes</taxon>
        <taxon>Anguillidae</taxon>
        <taxon>Anguilla</taxon>
    </lineage>
</organism>
<reference evidence="1" key="1">
    <citation type="submission" date="2014-11" db="EMBL/GenBank/DDBJ databases">
        <authorList>
            <person name="Amaro Gonzalez C."/>
        </authorList>
    </citation>
    <scope>NUCLEOTIDE SEQUENCE</scope>
</reference>
<proteinExistence type="predicted"/>
<name>A0A0E9XEH7_ANGAN</name>
<reference evidence="1" key="2">
    <citation type="journal article" date="2015" name="Fish Shellfish Immunol.">
        <title>Early steps in the European eel (Anguilla anguilla)-Vibrio vulnificus interaction in the gills: Role of the RtxA13 toxin.</title>
        <authorList>
            <person name="Callol A."/>
            <person name="Pajuelo D."/>
            <person name="Ebbesson L."/>
            <person name="Teles M."/>
            <person name="MacKenzie S."/>
            <person name="Amaro C."/>
        </authorList>
    </citation>
    <scope>NUCLEOTIDE SEQUENCE</scope>
</reference>
<accession>A0A0E9XEH7</accession>